<dbReference type="AlphaFoldDB" id="A0A0E9Q7T4"/>
<dbReference type="EMBL" id="GBXM01096187">
    <property type="protein sequence ID" value="JAH12390.1"/>
    <property type="molecule type" value="Transcribed_RNA"/>
</dbReference>
<organism evidence="1">
    <name type="scientific">Anguilla anguilla</name>
    <name type="common">European freshwater eel</name>
    <name type="synonym">Muraena anguilla</name>
    <dbReference type="NCBI Taxonomy" id="7936"/>
    <lineage>
        <taxon>Eukaryota</taxon>
        <taxon>Metazoa</taxon>
        <taxon>Chordata</taxon>
        <taxon>Craniata</taxon>
        <taxon>Vertebrata</taxon>
        <taxon>Euteleostomi</taxon>
        <taxon>Actinopterygii</taxon>
        <taxon>Neopterygii</taxon>
        <taxon>Teleostei</taxon>
        <taxon>Anguilliformes</taxon>
        <taxon>Anguillidae</taxon>
        <taxon>Anguilla</taxon>
    </lineage>
</organism>
<protein>
    <submittedName>
        <fullName evidence="1">Uncharacterized protein</fullName>
    </submittedName>
</protein>
<evidence type="ECO:0000313" key="1">
    <source>
        <dbReference type="EMBL" id="JAH12390.1"/>
    </source>
</evidence>
<accession>A0A0E9Q7T4</accession>
<reference evidence="1" key="1">
    <citation type="submission" date="2014-11" db="EMBL/GenBank/DDBJ databases">
        <authorList>
            <person name="Amaro Gonzalez C."/>
        </authorList>
    </citation>
    <scope>NUCLEOTIDE SEQUENCE</scope>
</reference>
<proteinExistence type="predicted"/>
<name>A0A0E9Q7T4_ANGAN</name>
<sequence length="54" mass="5913">MFNTRRYVGMPTRPMCPGGRVWVLSLILVSGRTSTASTPCRSAVFQRALAVLTV</sequence>
<reference evidence="1" key="2">
    <citation type="journal article" date="2015" name="Fish Shellfish Immunol.">
        <title>Early steps in the European eel (Anguilla anguilla)-Vibrio vulnificus interaction in the gills: Role of the RtxA13 toxin.</title>
        <authorList>
            <person name="Callol A."/>
            <person name="Pajuelo D."/>
            <person name="Ebbesson L."/>
            <person name="Teles M."/>
            <person name="MacKenzie S."/>
            <person name="Amaro C."/>
        </authorList>
    </citation>
    <scope>NUCLEOTIDE SEQUENCE</scope>
</reference>